<feature type="transmembrane region" description="Helical" evidence="1">
    <location>
        <begin position="190"/>
        <end position="210"/>
    </location>
</feature>
<dbReference type="InterPro" id="IPR007395">
    <property type="entry name" value="Zn_peptidase_2"/>
</dbReference>
<sequence>MLLVVASISIGTAAQSYIKTTYRRWSAVESDGASGSQVARRMLDEFGCGQVGIKPVAGSLTDHYDPQDKNLYLSEENRAGGSVASVAVACHEAGHAVQHAQGFAMMRIRTALVPAVNFTQSIWFYVLLGGMWLNLSGLTTAAIVLFAFSVLFHLVTLPVEIDASRRAIAYIDASGMSPANAAGAREVLRAAALTYVAAALTSVLQLLYLIGRNRSRD</sequence>
<keyword evidence="1" id="KW-0812">Transmembrane</keyword>
<dbReference type="PANTHER" id="PTHR36434">
    <property type="entry name" value="MEMBRANE PROTEASE YUGP-RELATED"/>
    <property type="match status" value="1"/>
</dbReference>
<dbReference type="PANTHER" id="PTHR36434:SF1">
    <property type="entry name" value="MEMBRANE PROTEASE YUGP-RELATED"/>
    <property type="match status" value="1"/>
</dbReference>
<feature type="transmembrane region" description="Helical" evidence="1">
    <location>
        <begin position="122"/>
        <end position="155"/>
    </location>
</feature>
<accession>A0ABS7MHY4</accession>
<dbReference type="Proteomes" id="UP000700908">
    <property type="component" value="Unassembled WGS sequence"/>
</dbReference>
<evidence type="ECO:0000256" key="1">
    <source>
        <dbReference type="SAM" id="Phobius"/>
    </source>
</evidence>
<organism evidence="2 3">
    <name type="scientific">Collinsella ureilytica</name>
    <dbReference type="NCBI Taxonomy" id="2869515"/>
    <lineage>
        <taxon>Bacteria</taxon>
        <taxon>Bacillati</taxon>
        <taxon>Actinomycetota</taxon>
        <taxon>Coriobacteriia</taxon>
        <taxon>Coriobacteriales</taxon>
        <taxon>Coriobacteriaceae</taxon>
        <taxon>Collinsella</taxon>
    </lineage>
</organism>
<evidence type="ECO:0000313" key="3">
    <source>
        <dbReference type="Proteomes" id="UP000700908"/>
    </source>
</evidence>
<dbReference type="Pfam" id="PF04298">
    <property type="entry name" value="Zn_peptidase_2"/>
    <property type="match status" value="1"/>
</dbReference>
<keyword evidence="3" id="KW-1185">Reference proteome</keyword>
<evidence type="ECO:0000313" key="2">
    <source>
        <dbReference type="EMBL" id="MBY4796974.1"/>
    </source>
</evidence>
<proteinExistence type="predicted"/>
<keyword evidence="1" id="KW-0472">Membrane</keyword>
<comment type="caution">
    <text evidence="2">The sequence shown here is derived from an EMBL/GenBank/DDBJ whole genome shotgun (WGS) entry which is preliminary data.</text>
</comment>
<keyword evidence="1" id="KW-1133">Transmembrane helix</keyword>
<protein>
    <submittedName>
        <fullName evidence="2">Zinc metallopeptidase</fullName>
    </submittedName>
</protein>
<gene>
    <name evidence="2" type="ORF">K6V98_01145</name>
</gene>
<name>A0ABS7MHY4_9ACTN</name>
<dbReference type="EMBL" id="JAIMFO010000004">
    <property type="protein sequence ID" value="MBY4796974.1"/>
    <property type="molecule type" value="Genomic_DNA"/>
</dbReference>
<reference evidence="2 3" key="1">
    <citation type="submission" date="2021-08" db="EMBL/GenBank/DDBJ databases">
        <title>Collinsella faecalis sp. nov. isolated from swine faeces.</title>
        <authorList>
            <person name="Oh B.S."/>
            <person name="Lee J.H."/>
        </authorList>
    </citation>
    <scope>NUCLEOTIDE SEQUENCE [LARGE SCALE GENOMIC DNA]</scope>
    <source>
        <strain evidence="2 3">AGMB00827</strain>
    </source>
</reference>